<feature type="region of interest" description="Disordered" evidence="1">
    <location>
        <begin position="1"/>
        <end position="58"/>
    </location>
</feature>
<reference evidence="3" key="1">
    <citation type="submission" date="2017-09" db="EMBL/GenBank/DDBJ databases">
        <title>Genome evolution observed in wild isolates of Caulobacter crescentus.</title>
        <authorList>
            <person name="Ely B."/>
            <person name="Wilson K."/>
            <person name="Scott D."/>
        </authorList>
    </citation>
    <scope>NUCLEOTIDE SEQUENCE [LARGE SCALE GENOMIC DNA]</scope>
    <source>
        <strain evidence="3">CB13b1a</strain>
    </source>
</reference>
<evidence type="ECO:0000256" key="1">
    <source>
        <dbReference type="SAM" id="MobiDB-lite"/>
    </source>
</evidence>
<evidence type="ECO:0000313" key="3">
    <source>
        <dbReference type="Proteomes" id="UP000217311"/>
    </source>
</evidence>
<name>A0A291IDA9_CAUVI</name>
<evidence type="ECO:0000313" key="2">
    <source>
        <dbReference type="EMBL" id="ATG88178.1"/>
    </source>
</evidence>
<proteinExistence type="predicted"/>
<dbReference type="Proteomes" id="UP000217311">
    <property type="component" value="Chromosome"/>
</dbReference>
<organism evidence="2 3">
    <name type="scientific">Caulobacter vibrioides</name>
    <name type="common">Caulobacter crescentus</name>
    <dbReference type="NCBI Taxonomy" id="155892"/>
    <lineage>
        <taxon>Bacteria</taxon>
        <taxon>Pseudomonadati</taxon>
        <taxon>Pseudomonadota</taxon>
        <taxon>Alphaproteobacteria</taxon>
        <taxon>Caulobacterales</taxon>
        <taxon>Caulobacteraceae</taxon>
        <taxon>Caulobacter</taxon>
    </lineage>
</organism>
<sequence length="68" mass="7462">MVTRSAAPPQTVQPLFDPALSGKRVPTHPPTASRRAPPSLHERGILIGRPLKPSPVPRSRIVRNLPRM</sequence>
<dbReference type="AlphaFoldDB" id="A0A291IDA9"/>
<dbReference type="EMBL" id="CP023315">
    <property type="protein sequence ID" value="ATG88178.1"/>
    <property type="molecule type" value="Genomic_DNA"/>
</dbReference>
<accession>A0A291IDA9</accession>
<protein>
    <submittedName>
        <fullName evidence="2">Uncharacterized protein</fullName>
    </submittedName>
</protein>
<gene>
    <name evidence="2" type="ORF">CA606_20015</name>
</gene>